<dbReference type="InterPro" id="IPR038570">
    <property type="entry name" value="HicA_sf"/>
</dbReference>
<accession>A0ABC9TS20</accession>
<dbReference type="GO" id="GO:0004519">
    <property type="term" value="F:endonuclease activity"/>
    <property type="evidence" value="ECO:0007669"/>
    <property type="project" value="UniProtKB-KW"/>
</dbReference>
<evidence type="ECO:0000256" key="7">
    <source>
        <dbReference type="ARBA" id="ARBA00023016"/>
    </source>
</evidence>
<protein>
    <submittedName>
        <fullName evidence="9">YcfA-like protein</fullName>
    </submittedName>
</protein>
<proteinExistence type="inferred from homology"/>
<feature type="compositionally biased region" description="Basic and acidic residues" evidence="8">
    <location>
        <begin position="217"/>
        <end position="234"/>
    </location>
</feature>
<keyword evidence="3" id="KW-0540">Nuclease</keyword>
<comment type="caution">
    <text evidence="9">The sequence shown here is derived from an EMBL/GenBank/DDBJ whole genome shotgun (WGS) entry which is preliminary data.</text>
</comment>
<evidence type="ECO:0000256" key="3">
    <source>
        <dbReference type="ARBA" id="ARBA00022722"/>
    </source>
</evidence>
<evidence type="ECO:0000256" key="8">
    <source>
        <dbReference type="SAM" id="MobiDB-lite"/>
    </source>
</evidence>
<feature type="region of interest" description="Disordered" evidence="8">
    <location>
        <begin position="217"/>
        <end position="265"/>
    </location>
</feature>
<dbReference type="Gene3D" id="3.30.920.30">
    <property type="entry name" value="Hypothetical protein"/>
    <property type="match status" value="1"/>
</dbReference>
<evidence type="ECO:0000256" key="5">
    <source>
        <dbReference type="ARBA" id="ARBA00022801"/>
    </source>
</evidence>
<dbReference type="EMBL" id="AWSU01000342">
    <property type="protein sequence ID" value="ERI74163.1"/>
    <property type="molecule type" value="Genomic_DNA"/>
</dbReference>
<organism evidence="9 10">
    <name type="scientific">[Clostridium] symbiosum ATCC 14940</name>
    <dbReference type="NCBI Taxonomy" id="411472"/>
    <lineage>
        <taxon>Bacteria</taxon>
        <taxon>Bacillati</taxon>
        <taxon>Bacillota</taxon>
        <taxon>Clostridia</taxon>
        <taxon>Lachnospirales</taxon>
        <taxon>Lachnospiraceae</taxon>
        <taxon>Otoolea</taxon>
    </lineage>
</organism>
<name>A0ABC9TS20_CLOSY</name>
<evidence type="ECO:0000256" key="4">
    <source>
        <dbReference type="ARBA" id="ARBA00022759"/>
    </source>
</evidence>
<evidence type="ECO:0000256" key="6">
    <source>
        <dbReference type="ARBA" id="ARBA00022884"/>
    </source>
</evidence>
<reference evidence="9 10" key="1">
    <citation type="submission" date="2013-07" db="EMBL/GenBank/DDBJ databases">
        <authorList>
            <person name="Weinstock G."/>
            <person name="Sodergren E."/>
            <person name="Wylie T."/>
            <person name="Fulton L."/>
            <person name="Fulton R."/>
            <person name="Fronick C."/>
            <person name="O'Laughlin M."/>
            <person name="Godfrey J."/>
            <person name="Miner T."/>
            <person name="Herter B."/>
            <person name="Appelbaum E."/>
            <person name="Cordes M."/>
            <person name="Lek S."/>
            <person name="Wollam A."/>
            <person name="Pepin K.H."/>
            <person name="Palsikar V.B."/>
            <person name="Mitreva M."/>
            <person name="Wilson R.K."/>
        </authorList>
    </citation>
    <scope>NUCLEOTIDE SEQUENCE [LARGE SCALE GENOMIC DNA]</scope>
    <source>
        <strain evidence="9 10">ATCC 14940</strain>
    </source>
</reference>
<keyword evidence="4" id="KW-0255">Endonuclease</keyword>
<evidence type="ECO:0000313" key="10">
    <source>
        <dbReference type="Proteomes" id="UP000016491"/>
    </source>
</evidence>
<dbReference type="GO" id="GO:0003723">
    <property type="term" value="F:RNA binding"/>
    <property type="evidence" value="ECO:0007669"/>
    <property type="project" value="UniProtKB-KW"/>
</dbReference>
<keyword evidence="7" id="KW-0346">Stress response</keyword>
<dbReference type="Proteomes" id="UP000016491">
    <property type="component" value="Unassembled WGS sequence"/>
</dbReference>
<keyword evidence="6" id="KW-0694">RNA-binding</keyword>
<dbReference type="SUPFAM" id="SSF54786">
    <property type="entry name" value="YcfA/nrd intein domain"/>
    <property type="match status" value="1"/>
</dbReference>
<evidence type="ECO:0000313" key="9">
    <source>
        <dbReference type="EMBL" id="ERI74163.1"/>
    </source>
</evidence>
<dbReference type="Pfam" id="PF07927">
    <property type="entry name" value="HicA_toxin"/>
    <property type="match status" value="1"/>
</dbReference>
<feature type="compositionally biased region" description="Basic and acidic residues" evidence="8">
    <location>
        <begin position="253"/>
        <end position="262"/>
    </location>
</feature>
<sequence>MIIARRKTKNVKNERGEFSMKKLTNKILSSILTLSMIFSLAVPTYATENFNDETDSISTEEIIEDAREVYNSLTPEAKAIFDASLAYDSEMLEFHLTYVDKNFTPPTTPKIRVNTMAASTDPMRVLMTQLGGLGLPSAVLYSLKAMGASMVAAIADGPLPVGDILLAAATASTVVVIAANWKVVSPKMNQITKAFQTAFASSKSNVSSAFAKIKREAKKEAEKGEKKPTGNKVKDVHKRLKKEGFKKTGQSGSHEKWKKGDRTVTVPNHGLNTEIPIGTLRNIWRQAGWIN</sequence>
<dbReference type="AlphaFoldDB" id="A0ABC9TS20"/>
<comment type="similarity">
    <text evidence="1">Belongs to the HicA mRNA interferase family.</text>
</comment>
<evidence type="ECO:0000256" key="2">
    <source>
        <dbReference type="ARBA" id="ARBA00022649"/>
    </source>
</evidence>
<dbReference type="InterPro" id="IPR012933">
    <property type="entry name" value="HicA_mRNA_interferase"/>
</dbReference>
<gene>
    <name evidence="9" type="ORF">CLOSYM_04283</name>
</gene>
<keyword evidence="2" id="KW-1277">Toxin-antitoxin system</keyword>
<keyword evidence="5" id="KW-0378">Hydrolase</keyword>
<dbReference type="GO" id="GO:0016787">
    <property type="term" value="F:hydrolase activity"/>
    <property type="evidence" value="ECO:0007669"/>
    <property type="project" value="UniProtKB-KW"/>
</dbReference>
<evidence type="ECO:0000256" key="1">
    <source>
        <dbReference type="ARBA" id="ARBA00006620"/>
    </source>
</evidence>